<keyword evidence="9" id="KW-1015">Disulfide bond</keyword>
<organism evidence="18">
    <name type="scientific">marine metagenome</name>
    <dbReference type="NCBI Taxonomy" id="408172"/>
    <lineage>
        <taxon>unclassified sequences</taxon>
        <taxon>metagenomes</taxon>
        <taxon>ecological metagenomes</taxon>
    </lineage>
</organism>
<dbReference type="GO" id="GO:0009263">
    <property type="term" value="P:deoxyribonucleotide biosynthetic process"/>
    <property type="evidence" value="ECO:0007669"/>
    <property type="project" value="InterPro"/>
</dbReference>
<sequence>MTTTQDKPMSNNGGAAEFTPAVISENASVVLEKRYLQKNEASEIVESPVGMFRRVAKALASPELKYEKTPDEVAKLEEGFFQAMASLEYLPNSPTMMNAGTGAGTLSACFVLPLRDSMEGIMGAAHDAAMVQKFGGGTGFALSELRPKGAGIATTHGKACGPIGVLRHLSSVSTLVTQGGKRDGANMAVMDIHHPDILEFIDCKQVEGEIHNFNISVGASDEFMQAVKDGTTYPLRSLSDPSDPKSKMVEIDRIDAREVFSKIVHGAWRNGEPGMIFLDEVNRNSPVIHLGRITATNPCGEQPLLPNESCNLGSIDVAKFIVEDKDGVMQIDWNRLAKTIRLSTRMLDNVIDANKYAVKAIETMTHSTRKLGLGLMGFADMLVQLGIPYDTEEAVELGRKLMAFIRDNADAESLALAEERGAFPAWHDSEAAQRGDKPYRNACRLTVAPTGTISMIAGASSGIEPIFSLAFRKQNILEGQTLYYVDKNFERISKERGFYSDELLEHLSNGGSLQDRHDVPEDVKRLFHVASDISPRDHVLMQAAFQESTDAGISKTINFPNEATVEDVEDAYLLAWETRCKGITVYRAGSREKEVLTAGTSDKAKADHESAATDQEIPQYITPSERPAMLNGITRRVRTGRGNLFVTVNMATDNRPFEVFATHGKAGGNDAAMAEAVSRMASLALRSGINPVDVSEQLRGITDVPAWDEGEMIRSVPDAIASVLDRINREATTLPAQEELNDRESSQAGMFDPPSPKELGMPTAQPIQVIGQEQKITVPIGTSTSDLCPECSSTVAHVEGCLKCFSCGYSKC</sequence>
<dbReference type="SUPFAM" id="SSF51998">
    <property type="entry name" value="PFL-like glycyl radical enzymes"/>
    <property type="match status" value="1"/>
</dbReference>
<dbReference type="PRINTS" id="PR01183">
    <property type="entry name" value="RIBORDTASEM1"/>
</dbReference>
<dbReference type="InterPro" id="IPR013344">
    <property type="entry name" value="RNR_NrdJ/NrdZ"/>
</dbReference>
<reference evidence="18" key="1">
    <citation type="submission" date="2018-05" db="EMBL/GenBank/DDBJ databases">
        <authorList>
            <person name="Lanie J.A."/>
            <person name="Ng W.-L."/>
            <person name="Kazmierczak K.M."/>
            <person name="Andrzejewski T.M."/>
            <person name="Davidsen T.M."/>
            <person name="Wayne K.J."/>
            <person name="Tettelin H."/>
            <person name="Glass J.I."/>
            <person name="Rusch D."/>
            <person name="Podicherti R."/>
            <person name="Tsui H.-C.T."/>
            <person name="Winkler M.E."/>
        </authorList>
    </citation>
    <scope>NUCLEOTIDE SEQUENCE</scope>
</reference>
<dbReference type="InterPro" id="IPR000788">
    <property type="entry name" value="RNR_lg_C"/>
</dbReference>
<gene>
    <name evidence="18" type="ORF">METZ01_LOCUS91067</name>
</gene>
<evidence type="ECO:0000259" key="17">
    <source>
        <dbReference type="Pfam" id="PF12637"/>
    </source>
</evidence>
<evidence type="ECO:0000256" key="3">
    <source>
        <dbReference type="ARBA" id="ARBA00012274"/>
    </source>
</evidence>
<dbReference type="EC" id="1.17.4.1" evidence="3"/>
<name>A0A381VFM8_9ZZZZ</name>
<dbReference type="GO" id="GO:0004748">
    <property type="term" value="F:ribonucleoside-diphosphate reductase activity, thioredoxin disulfide as acceptor"/>
    <property type="evidence" value="ECO:0007669"/>
    <property type="project" value="UniProtKB-EC"/>
</dbReference>
<evidence type="ECO:0000259" key="16">
    <source>
        <dbReference type="Pfam" id="PF02867"/>
    </source>
</evidence>
<evidence type="ECO:0000256" key="7">
    <source>
        <dbReference type="ARBA" id="ARBA00022741"/>
    </source>
</evidence>
<dbReference type="SUPFAM" id="SSF48168">
    <property type="entry name" value="R1 subunit of ribonucleotide reductase, N-terminal domain"/>
    <property type="match status" value="1"/>
</dbReference>
<dbReference type="NCBIfam" id="TIGR02504">
    <property type="entry name" value="NrdJ_Z"/>
    <property type="match status" value="1"/>
</dbReference>
<evidence type="ECO:0000259" key="15">
    <source>
        <dbReference type="Pfam" id="PF00317"/>
    </source>
</evidence>
<feature type="domain" description="Ribonucleotide reductase large subunit C-terminal" evidence="16">
    <location>
        <begin position="107"/>
        <end position="586"/>
    </location>
</feature>
<evidence type="ECO:0000256" key="11">
    <source>
        <dbReference type="ARBA" id="ARBA00025437"/>
    </source>
</evidence>
<dbReference type="InterPro" id="IPR008926">
    <property type="entry name" value="RNR_R1-su_N"/>
</dbReference>
<keyword evidence="6" id="KW-0237">DNA synthesis</keyword>
<dbReference type="GO" id="GO:0031419">
    <property type="term" value="F:cobalamin binding"/>
    <property type="evidence" value="ECO:0007669"/>
    <property type="project" value="UniProtKB-KW"/>
</dbReference>
<dbReference type="PANTHER" id="PTHR43371:SF1">
    <property type="entry name" value="RIBONUCLEOSIDE-DIPHOSPHATE REDUCTASE"/>
    <property type="match status" value="1"/>
</dbReference>
<evidence type="ECO:0000256" key="6">
    <source>
        <dbReference type="ARBA" id="ARBA00022634"/>
    </source>
</evidence>
<dbReference type="Pfam" id="PF12637">
    <property type="entry name" value="TSCPD"/>
    <property type="match status" value="1"/>
</dbReference>
<keyword evidence="8" id="KW-0560">Oxidoreductase</keyword>
<dbReference type="PANTHER" id="PTHR43371">
    <property type="entry name" value="VITAMIN B12-DEPENDENT RIBONUCLEOTIDE REDUCTASE"/>
    <property type="match status" value="1"/>
</dbReference>
<protein>
    <recommendedName>
        <fullName evidence="4">Vitamin B12-dependent ribonucleotide reductase</fullName>
        <ecNumber evidence="3">1.17.4.1</ecNumber>
    </recommendedName>
    <alternativeName>
        <fullName evidence="12">Ribonucleoside-diphosphate reductase NrdJ</fullName>
    </alternativeName>
</protein>
<evidence type="ECO:0000256" key="12">
    <source>
        <dbReference type="ARBA" id="ARBA00033050"/>
    </source>
</evidence>
<feature type="domain" description="TSCPD" evidence="17">
    <location>
        <begin position="626"/>
        <end position="726"/>
    </location>
</feature>
<dbReference type="InterPro" id="IPR013509">
    <property type="entry name" value="RNR_lsu_N"/>
</dbReference>
<evidence type="ECO:0000256" key="14">
    <source>
        <dbReference type="SAM" id="MobiDB-lite"/>
    </source>
</evidence>
<comment type="similarity">
    <text evidence="2">Belongs to the ribonucleoside diphosphate reductase class-2 family.</text>
</comment>
<evidence type="ECO:0000256" key="4">
    <source>
        <dbReference type="ARBA" id="ARBA00014409"/>
    </source>
</evidence>
<evidence type="ECO:0000256" key="9">
    <source>
        <dbReference type="ARBA" id="ARBA00023157"/>
    </source>
</evidence>
<dbReference type="Pfam" id="PF02867">
    <property type="entry name" value="Ribonuc_red_lgC"/>
    <property type="match status" value="1"/>
</dbReference>
<keyword evidence="10" id="KW-0170">Cobalt</keyword>
<comment type="function">
    <text evidence="11">Catalyzes the reduction of ribonucleotides to deoxyribonucleotides. May function to provide a pool of deoxyribonucleotide precursors for DNA repair during oxygen limitation and/or for immediate growth after restoration of oxygen.</text>
</comment>
<feature type="region of interest" description="Disordered" evidence="14">
    <location>
        <begin position="733"/>
        <end position="759"/>
    </location>
</feature>
<evidence type="ECO:0000256" key="2">
    <source>
        <dbReference type="ARBA" id="ARBA00007405"/>
    </source>
</evidence>
<evidence type="ECO:0000256" key="10">
    <source>
        <dbReference type="ARBA" id="ARBA00023285"/>
    </source>
</evidence>
<dbReference type="UniPathway" id="UPA00326"/>
<dbReference type="Pfam" id="PF00317">
    <property type="entry name" value="Ribonuc_red_lgN"/>
    <property type="match status" value="1"/>
</dbReference>
<dbReference type="Gene3D" id="3.20.70.20">
    <property type="match status" value="1"/>
</dbReference>
<keyword evidence="7" id="KW-0547">Nucleotide-binding</keyword>
<dbReference type="InterPro" id="IPR024434">
    <property type="entry name" value="TSCPD_dom"/>
</dbReference>
<feature type="domain" description="Ribonucleotide reductase large subunit N-terminal" evidence="15">
    <location>
        <begin position="24"/>
        <end position="102"/>
    </location>
</feature>
<comment type="cofactor">
    <cofactor evidence="1">
        <name>adenosylcob(III)alamin</name>
        <dbReference type="ChEBI" id="CHEBI:18408"/>
    </cofactor>
</comment>
<accession>A0A381VFM8</accession>
<evidence type="ECO:0000256" key="13">
    <source>
        <dbReference type="ARBA" id="ARBA00047754"/>
    </source>
</evidence>
<dbReference type="InterPro" id="IPR050862">
    <property type="entry name" value="RdRp_reductase_class-2"/>
</dbReference>
<keyword evidence="5" id="KW-0846">Cobalamin</keyword>
<proteinExistence type="inferred from homology"/>
<evidence type="ECO:0000256" key="5">
    <source>
        <dbReference type="ARBA" id="ARBA00022628"/>
    </source>
</evidence>
<evidence type="ECO:0000256" key="8">
    <source>
        <dbReference type="ARBA" id="ARBA00023002"/>
    </source>
</evidence>
<comment type="catalytic activity">
    <reaction evidence="13">
        <text>a 2'-deoxyribonucleoside 5'-diphosphate + [thioredoxin]-disulfide + H2O = a ribonucleoside 5'-diphosphate + [thioredoxin]-dithiol</text>
        <dbReference type="Rhea" id="RHEA:23252"/>
        <dbReference type="Rhea" id="RHEA-COMP:10698"/>
        <dbReference type="Rhea" id="RHEA-COMP:10700"/>
        <dbReference type="ChEBI" id="CHEBI:15377"/>
        <dbReference type="ChEBI" id="CHEBI:29950"/>
        <dbReference type="ChEBI" id="CHEBI:50058"/>
        <dbReference type="ChEBI" id="CHEBI:57930"/>
        <dbReference type="ChEBI" id="CHEBI:73316"/>
        <dbReference type="EC" id="1.17.4.1"/>
    </reaction>
</comment>
<evidence type="ECO:0000256" key="1">
    <source>
        <dbReference type="ARBA" id="ARBA00001922"/>
    </source>
</evidence>
<dbReference type="AlphaFoldDB" id="A0A381VFM8"/>
<dbReference type="CDD" id="cd02888">
    <property type="entry name" value="RNR_II_dimer"/>
    <property type="match status" value="1"/>
</dbReference>
<evidence type="ECO:0000313" key="18">
    <source>
        <dbReference type="EMBL" id="SVA38213.1"/>
    </source>
</evidence>
<dbReference type="GO" id="GO:0005524">
    <property type="term" value="F:ATP binding"/>
    <property type="evidence" value="ECO:0007669"/>
    <property type="project" value="InterPro"/>
</dbReference>
<dbReference type="GO" id="GO:0071897">
    <property type="term" value="P:DNA biosynthetic process"/>
    <property type="evidence" value="ECO:0007669"/>
    <property type="project" value="UniProtKB-KW"/>
</dbReference>
<dbReference type="EMBL" id="UINC01008496">
    <property type="protein sequence ID" value="SVA38213.1"/>
    <property type="molecule type" value="Genomic_DNA"/>
</dbReference>